<dbReference type="EMBL" id="AP021874">
    <property type="protein sequence ID" value="BBO70123.1"/>
    <property type="molecule type" value="Genomic_DNA"/>
</dbReference>
<proteinExistence type="predicted"/>
<keyword evidence="1" id="KW-0479">Metal-binding</keyword>
<dbReference type="InterPro" id="IPR016099">
    <property type="entry name" value="Prismane-like_a/b-sand"/>
</dbReference>
<accession>A0A5K7YP04</accession>
<dbReference type="GO" id="GO:0016491">
    <property type="term" value="F:oxidoreductase activity"/>
    <property type="evidence" value="ECO:0007669"/>
    <property type="project" value="InterPro"/>
</dbReference>
<dbReference type="SUPFAM" id="SSF56821">
    <property type="entry name" value="Prismane protein-like"/>
    <property type="match status" value="1"/>
</dbReference>
<gene>
    <name evidence="4" type="ORF">DSCA_40530</name>
</gene>
<reference evidence="4 5" key="1">
    <citation type="submission" date="2019-11" db="EMBL/GenBank/DDBJ databases">
        <title>Comparative genomics of hydrocarbon-degrading Desulfosarcina strains.</title>
        <authorList>
            <person name="Watanabe M."/>
            <person name="Kojima H."/>
            <person name="Fukui M."/>
        </authorList>
    </citation>
    <scope>NUCLEOTIDE SEQUENCE [LARGE SCALE GENOMIC DNA]</scope>
    <source>
        <strain evidence="4 5">PL12</strain>
    </source>
</reference>
<dbReference type="Gene3D" id="3.40.50.2030">
    <property type="match status" value="1"/>
</dbReference>
<dbReference type="GO" id="GO:0051536">
    <property type="term" value="F:iron-sulfur cluster binding"/>
    <property type="evidence" value="ECO:0007669"/>
    <property type="project" value="UniProtKB-KW"/>
</dbReference>
<protein>
    <submittedName>
        <fullName evidence="4">Uncharacterized protein</fullName>
    </submittedName>
</protein>
<evidence type="ECO:0000256" key="2">
    <source>
        <dbReference type="ARBA" id="ARBA00023004"/>
    </source>
</evidence>
<evidence type="ECO:0000313" key="4">
    <source>
        <dbReference type="EMBL" id="BBO70123.1"/>
    </source>
</evidence>
<evidence type="ECO:0000256" key="3">
    <source>
        <dbReference type="ARBA" id="ARBA00023014"/>
    </source>
</evidence>
<keyword evidence="5" id="KW-1185">Reference proteome</keyword>
<evidence type="ECO:0000313" key="5">
    <source>
        <dbReference type="Proteomes" id="UP000427906"/>
    </source>
</evidence>
<dbReference type="RefSeq" id="WP_155318094.1">
    <property type="nucleotide sequence ID" value="NZ_AP021874.1"/>
</dbReference>
<organism evidence="4 5">
    <name type="scientific">Desulfosarcina alkanivorans</name>
    <dbReference type="NCBI Taxonomy" id="571177"/>
    <lineage>
        <taxon>Bacteria</taxon>
        <taxon>Pseudomonadati</taxon>
        <taxon>Thermodesulfobacteriota</taxon>
        <taxon>Desulfobacteria</taxon>
        <taxon>Desulfobacterales</taxon>
        <taxon>Desulfosarcinaceae</taxon>
        <taxon>Desulfosarcina</taxon>
    </lineage>
</organism>
<sequence>MPRALLHLDIKGLRLGPTPPAFITPNVPDTLVKTFDITPIGRAMRI</sequence>
<keyword evidence="3" id="KW-0411">Iron-sulfur</keyword>
<dbReference type="KEGG" id="dalk:DSCA_40530"/>
<name>A0A5K7YP04_9BACT</name>
<keyword evidence="2" id="KW-0408">Iron</keyword>
<dbReference type="GO" id="GO:0046872">
    <property type="term" value="F:metal ion binding"/>
    <property type="evidence" value="ECO:0007669"/>
    <property type="project" value="UniProtKB-KW"/>
</dbReference>
<dbReference type="InterPro" id="IPR011254">
    <property type="entry name" value="Prismane-like_sf"/>
</dbReference>
<evidence type="ECO:0000256" key="1">
    <source>
        <dbReference type="ARBA" id="ARBA00022723"/>
    </source>
</evidence>
<dbReference type="Proteomes" id="UP000427906">
    <property type="component" value="Chromosome"/>
</dbReference>
<dbReference type="AlphaFoldDB" id="A0A5K7YP04"/>